<keyword evidence="6" id="KW-1185">Reference proteome</keyword>
<dbReference type="SUPFAM" id="SSF47188">
    <property type="entry name" value="Hemerythrin-like"/>
    <property type="match status" value="1"/>
</dbReference>
<evidence type="ECO:0000313" key="6">
    <source>
        <dbReference type="Proteomes" id="UP000195137"/>
    </source>
</evidence>
<dbReference type="NCBIfam" id="NF033749">
    <property type="entry name" value="bact_hemeryth"/>
    <property type="match status" value="1"/>
</dbReference>
<evidence type="ECO:0000313" key="5">
    <source>
        <dbReference type="EMBL" id="OUJ18287.1"/>
    </source>
</evidence>
<dbReference type="Pfam" id="PF01814">
    <property type="entry name" value="Hemerythrin"/>
    <property type="match status" value="1"/>
</dbReference>
<dbReference type="InterPro" id="IPR050669">
    <property type="entry name" value="Hemerythrin"/>
</dbReference>
<evidence type="ECO:0000256" key="3">
    <source>
        <dbReference type="ARBA" id="ARBA00023004"/>
    </source>
</evidence>
<proteinExistence type="inferred from homology"/>
<name>A0A1Y3GAK0_9EURY</name>
<dbReference type="NCBIfam" id="TIGR02481">
    <property type="entry name" value="hemeryth_dom"/>
    <property type="match status" value="1"/>
</dbReference>
<keyword evidence="3" id="KW-0408">Iron</keyword>
<organism evidence="5 6">
    <name type="scientific">Methanonatronarchaeum thermophilum</name>
    <dbReference type="NCBI Taxonomy" id="1927129"/>
    <lineage>
        <taxon>Archaea</taxon>
        <taxon>Methanobacteriati</taxon>
        <taxon>Methanobacteriota</taxon>
        <taxon>Methanonatronarchaeia</taxon>
        <taxon>Methanonatronarchaeales</taxon>
        <taxon>Methanonatronarchaeaceae</taxon>
        <taxon>Methanonatronarchaeum</taxon>
    </lineage>
</organism>
<dbReference type="PANTHER" id="PTHR37164">
    <property type="entry name" value="BACTERIOHEMERYTHRIN"/>
    <property type="match status" value="1"/>
</dbReference>
<dbReference type="CDD" id="cd12107">
    <property type="entry name" value="Hemerythrin"/>
    <property type="match status" value="1"/>
</dbReference>
<dbReference type="AlphaFoldDB" id="A0A1Y3GAK0"/>
<dbReference type="EMBL" id="MRZU01000004">
    <property type="protein sequence ID" value="OUJ18287.1"/>
    <property type="molecule type" value="Genomic_DNA"/>
</dbReference>
<gene>
    <name evidence="5" type="ORF">AMET1_1198</name>
</gene>
<feature type="domain" description="Hemerythrin-like" evidence="4">
    <location>
        <begin position="13"/>
        <end position="127"/>
    </location>
</feature>
<comment type="similarity">
    <text evidence="1">Belongs to the hemerythrin family.</text>
</comment>
<dbReference type="Proteomes" id="UP000195137">
    <property type="component" value="Unassembled WGS sequence"/>
</dbReference>
<dbReference type="RefSeq" id="WP_086637575.1">
    <property type="nucleotide sequence ID" value="NZ_MRZU01000004.1"/>
</dbReference>
<reference evidence="5 6" key="1">
    <citation type="submission" date="2016-12" db="EMBL/GenBank/DDBJ databases">
        <title>Discovery of methanogenic haloarchaea.</title>
        <authorList>
            <person name="Sorokin D.Y."/>
            <person name="Makarova K.S."/>
            <person name="Abbas B."/>
            <person name="Ferrer M."/>
            <person name="Golyshin P.N."/>
        </authorList>
    </citation>
    <scope>NUCLEOTIDE SEQUENCE [LARGE SCALE GENOMIC DNA]</scope>
    <source>
        <strain evidence="5">AMET1</strain>
    </source>
</reference>
<comment type="caution">
    <text evidence="5">The sequence shown here is derived from an EMBL/GenBank/DDBJ whole genome shotgun (WGS) entry which is preliminary data.</text>
</comment>
<accession>A0A1Y3GAK0</accession>
<dbReference type="InterPro" id="IPR012827">
    <property type="entry name" value="Hemerythrin_metal-bd"/>
</dbReference>
<dbReference type="Gene3D" id="1.20.120.50">
    <property type="entry name" value="Hemerythrin-like"/>
    <property type="match status" value="1"/>
</dbReference>
<evidence type="ECO:0000259" key="4">
    <source>
        <dbReference type="Pfam" id="PF01814"/>
    </source>
</evidence>
<dbReference type="PANTHER" id="PTHR37164:SF1">
    <property type="entry name" value="BACTERIOHEMERYTHRIN"/>
    <property type="match status" value="1"/>
</dbReference>
<keyword evidence="2" id="KW-0479">Metal-binding</keyword>
<dbReference type="GO" id="GO:0046872">
    <property type="term" value="F:metal ion binding"/>
    <property type="evidence" value="ECO:0007669"/>
    <property type="project" value="UniProtKB-KW"/>
</dbReference>
<evidence type="ECO:0000256" key="1">
    <source>
        <dbReference type="ARBA" id="ARBA00010587"/>
    </source>
</evidence>
<dbReference type="InterPro" id="IPR035938">
    <property type="entry name" value="Hemerythrin-like_sf"/>
</dbReference>
<sequence length="136" mass="16176">MGLVEWDSSYSVGIKEIDEQHKKLFSLFNELHGAMRKGRGSDKMSKILMEMKDYTEYHFSSEEELMEKYDYPEDDLKEQIDNHEEFVEKLNEFIEDHNKGKLTVSVEVLNFLTGWLKNHIKSVDTKMRGFFENKEL</sequence>
<protein>
    <submittedName>
        <fullName evidence="5">Hemerythrin</fullName>
    </submittedName>
</protein>
<evidence type="ECO:0000256" key="2">
    <source>
        <dbReference type="ARBA" id="ARBA00022723"/>
    </source>
</evidence>
<dbReference type="OrthoDB" id="15541at2157"/>
<dbReference type="InterPro" id="IPR012312">
    <property type="entry name" value="Hemerythrin-like"/>
</dbReference>